<organism evidence="1">
    <name type="scientific">Pararge aegeria</name>
    <name type="common">speckled wood butterfly</name>
    <dbReference type="NCBI Taxonomy" id="116150"/>
    <lineage>
        <taxon>Eukaryota</taxon>
        <taxon>Metazoa</taxon>
        <taxon>Ecdysozoa</taxon>
        <taxon>Arthropoda</taxon>
        <taxon>Hexapoda</taxon>
        <taxon>Insecta</taxon>
        <taxon>Pterygota</taxon>
        <taxon>Neoptera</taxon>
        <taxon>Endopterygota</taxon>
        <taxon>Lepidoptera</taxon>
        <taxon>Glossata</taxon>
        <taxon>Ditrysia</taxon>
        <taxon>Papilionoidea</taxon>
        <taxon>Nymphalidae</taxon>
        <taxon>Satyrinae</taxon>
        <taxon>Satyrini</taxon>
        <taxon>Parargina</taxon>
        <taxon>Pararge</taxon>
    </lineage>
</organism>
<evidence type="ECO:0000313" key="1">
    <source>
        <dbReference type="EMBL" id="JAA84683.1"/>
    </source>
</evidence>
<name>S4P714_9NEOP</name>
<dbReference type="EMBL" id="GAIX01007877">
    <property type="protein sequence ID" value="JAA84683.1"/>
    <property type="molecule type" value="Transcribed_RNA"/>
</dbReference>
<accession>S4P714</accession>
<dbReference type="AlphaFoldDB" id="S4P714"/>
<protein>
    <submittedName>
        <fullName evidence="1">Uncharacterized protein</fullName>
    </submittedName>
</protein>
<reference evidence="1" key="1">
    <citation type="journal article" date="2013" name="BMC Genomics">
        <title>Unscrambling butterfly oogenesis.</title>
        <authorList>
            <person name="Carter J.M."/>
            <person name="Baker S.C."/>
            <person name="Pink R."/>
            <person name="Carter D.R."/>
            <person name="Collins A."/>
            <person name="Tomlin J."/>
            <person name="Gibbs M."/>
            <person name="Breuker C.J."/>
        </authorList>
    </citation>
    <scope>NUCLEOTIDE SEQUENCE</scope>
    <source>
        <tissue evidence="1">Ovary</tissue>
    </source>
</reference>
<proteinExistence type="predicted"/>
<reference evidence="1" key="2">
    <citation type="submission" date="2013-05" db="EMBL/GenBank/DDBJ databases">
        <authorList>
            <person name="Carter J.-M."/>
            <person name="Baker S.C."/>
            <person name="Pink R."/>
            <person name="Carter D.R.F."/>
            <person name="Collins A."/>
            <person name="Tomlin J."/>
            <person name="Gibbs M."/>
            <person name="Breuker C.J."/>
        </authorList>
    </citation>
    <scope>NUCLEOTIDE SEQUENCE</scope>
    <source>
        <tissue evidence="1">Ovary</tissue>
    </source>
</reference>
<sequence>MSGNLGKLLILFTVPNPNYATKRLCYIMRRECCLFVRAHIAHWWVWKMQFMSAPKRTKFIRIDAHVLYCT</sequence>